<evidence type="ECO:0000256" key="4">
    <source>
        <dbReference type="SAM" id="MobiDB-lite"/>
    </source>
</evidence>
<sequence length="117" mass="12818">MAVASVTMASMARALAFEKGARVATAVARTTGSFLSNVVNEWSKPWSMTTDADAKDGMLWMGRGDPKTKKGKIFRKSNGKVRPTMKKRRKNKERVAPANAPPLPDEFANTPFQEAAF</sequence>
<protein>
    <submittedName>
        <fullName evidence="5">Putative ribosomal protein S31</fullName>
    </submittedName>
</protein>
<reference evidence="5 6" key="1">
    <citation type="submission" date="2018-07" db="EMBL/GenBank/DDBJ databases">
        <title>The complete nuclear genome of the prasinophyte Chloropicon primus (CCMP1205).</title>
        <authorList>
            <person name="Pombert J.-F."/>
            <person name="Otis C."/>
            <person name="Turmel M."/>
            <person name="Lemieux C."/>
        </authorList>
    </citation>
    <scope>NUCLEOTIDE SEQUENCE [LARGE SCALE GENOMIC DNA]</scope>
    <source>
        <strain evidence="5 6">CCMP1205</strain>
    </source>
</reference>
<dbReference type="NCBIfam" id="TIGR04560">
    <property type="entry name" value="ribo_THX"/>
    <property type="match status" value="1"/>
</dbReference>
<dbReference type="AlphaFoldDB" id="A0A5B8MFR6"/>
<accession>A0A5B8MFR6</accession>
<evidence type="ECO:0000256" key="2">
    <source>
        <dbReference type="ARBA" id="ARBA00022980"/>
    </source>
</evidence>
<dbReference type="Pfam" id="PF17067">
    <property type="entry name" value="RPS31"/>
    <property type="match status" value="1"/>
</dbReference>
<keyword evidence="2 5" id="KW-0689">Ribosomal protein</keyword>
<name>A0A5B8MFR6_9CHLO</name>
<dbReference type="OrthoDB" id="694979at2759"/>
<dbReference type="Proteomes" id="UP000316726">
    <property type="component" value="Chromosome 1"/>
</dbReference>
<organism evidence="5 6">
    <name type="scientific">Chloropicon primus</name>
    <dbReference type="NCBI Taxonomy" id="1764295"/>
    <lineage>
        <taxon>Eukaryota</taxon>
        <taxon>Viridiplantae</taxon>
        <taxon>Chlorophyta</taxon>
        <taxon>Chloropicophyceae</taxon>
        <taxon>Chloropicales</taxon>
        <taxon>Chloropicaceae</taxon>
        <taxon>Chloropicon</taxon>
    </lineage>
</organism>
<evidence type="ECO:0000313" key="6">
    <source>
        <dbReference type="Proteomes" id="UP000316726"/>
    </source>
</evidence>
<gene>
    <name evidence="5" type="ORF">A3770_01p06980</name>
</gene>
<keyword evidence="6" id="KW-1185">Reference proteome</keyword>
<dbReference type="GO" id="GO:0005840">
    <property type="term" value="C:ribosome"/>
    <property type="evidence" value="ECO:0007669"/>
    <property type="project" value="UniProtKB-KW"/>
</dbReference>
<comment type="similarity">
    <text evidence="1">Belongs to the bacterial ribosomal protein bTHX family.</text>
</comment>
<dbReference type="GO" id="GO:0009536">
    <property type="term" value="C:plastid"/>
    <property type="evidence" value="ECO:0007669"/>
    <property type="project" value="TreeGrafter"/>
</dbReference>
<evidence type="ECO:0000313" key="5">
    <source>
        <dbReference type="EMBL" id="QDZ18180.1"/>
    </source>
</evidence>
<dbReference type="GO" id="GO:1990904">
    <property type="term" value="C:ribonucleoprotein complex"/>
    <property type="evidence" value="ECO:0007669"/>
    <property type="project" value="UniProtKB-KW"/>
</dbReference>
<proteinExistence type="inferred from homology"/>
<dbReference type="PANTHER" id="PTHR34550">
    <property type="entry name" value="30S RIBOSOMAL PROTEIN S31, CHLOROPLASTIC"/>
    <property type="match status" value="1"/>
</dbReference>
<evidence type="ECO:0000256" key="1">
    <source>
        <dbReference type="ARBA" id="ARBA00010834"/>
    </source>
</evidence>
<dbReference type="GO" id="GO:0032544">
    <property type="term" value="P:plastid translation"/>
    <property type="evidence" value="ECO:0007669"/>
    <property type="project" value="TreeGrafter"/>
</dbReference>
<dbReference type="InterPro" id="IPR044695">
    <property type="entry name" value="Ribosomal_bTHXc/bTHXc_plant"/>
</dbReference>
<evidence type="ECO:0000256" key="3">
    <source>
        <dbReference type="ARBA" id="ARBA00023274"/>
    </source>
</evidence>
<dbReference type="EMBL" id="CP031034">
    <property type="protein sequence ID" value="QDZ18180.1"/>
    <property type="molecule type" value="Genomic_DNA"/>
</dbReference>
<dbReference type="PANTHER" id="PTHR34550:SF2">
    <property type="entry name" value="SMALL RIBOSOMAL SUBUNIT PROTEIN BTHXC"/>
    <property type="match status" value="1"/>
</dbReference>
<feature type="region of interest" description="Disordered" evidence="4">
    <location>
        <begin position="79"/>
        <end position="117"/>
    </location>
</feature>
<keyword evidence="3" id="KW-0687">Ribonucleoprotein</keyword>
<dbReference type="InterPro" id="IPR030826">
    <property type="entry name" value="Ribosomal_bTHX/bTHXc/bTHXm"/>
</dbReference>
<feature type="compositionally biased region" description="Basic residues" evidence="4">
    <location>
        <begin position="79"/>
        <end position="92"/>
    </location>
</feature>